<keyword evidence="2" id="KW-0255">Endonuclease</keyword>
<evidence type="ECO:0000313" key="2">
    <source>
        <dbReference type="EMBL" id="MYZ50302.1"/>
    </source>
</evidence>
<gene>
    <name evidence="2" type="primary">pdeM</name>
    <name evidence="2" type="ORF">E4O86_21565</name>
</gene>
<comment type="caution">
    <text evidence="2">The sequence shown here is derived from an EMBL/GenBank/DDBJ whole genome shotgun (WGS) entry which is preliminary data.</text>
</comment>
<name>A0A964WVJ5_9HYPH</name>
<keyword evidence="2" id="KW-0540">Nuclease</keyword>
<dbReference type="PIRSF" id="PIRSF000887">
    <property type="entry name" value="Pesterase_MJ0037"/>
    <property type="match status" value="1"/>
</dbReference>
<dbReference type="GO" id="GO:0004519">
    <property type="term" value="F:endonuclease activity"/>
    <property type="evidence" value="ECO:0007669"/>
    <property type="project" value="UniProtKB-KW"/>
</dbReference>
<dbReference type="Proteomes" id="UP000773614">
    <property type="component" value="Unassembled WGS sequence"/>
</dbReference>
<dbReference type="EMBL" id="SPKJ01000147">
    <property type="protein sequence ID" value="MYZ50302.1"/>
    <property type="molecule type" value="Genomic_DNA"/>
</dbReference>
<evidence type="ECO:0000259" key="1">
    <source>
        <dbReference type="Pfam" id="PF00149"/>
    </source>
</evidence>
<keyword evidence="2" id="KW-0436">Ligase</keyword>
<keyword evidence="2" id="KW-0378">Hydrolase</keyword>
<dbReference type="Pfam" id="PF00149">
    <property type="entry name" value="Metallophos"/>
    <property type="match status" value="1"/>
</dbReference>
<dbReference type="PANTHER" id="PTHR39323:SF1">
    <property type="entry name" value="BLR1149 PROTEIN"/>
    <property type="match status" value="1"/>
</dbReference>
<dbReference type="AlphaFoldDB" id="A0A964WVJ5"/>
<dbReference type="SUPFAM" id="SSF56300">
    <property type="entry name" value="Metallo-dependent phosphatases"/>
    <property type="match status" value="1"/>
</dbReference>
<protein>
    <submittedName>
        <fullName evidence="2">Ligase-associated DNA damage response endonuclease PdeM</fullName>
        <ecNumber evidence="2">3.1.-.-</ecNumber>
    </submittedName>
</protein>
<dbReference type="PANTHER" id="PTHR39323">
    <property type="entry name" value="BLR1149 PROTEIN"/>
    <property type="match status" value="1"/>
</dbReference>
<organism evidence="2 3">
    <name type="scientific">Propylenella binzhouense</name>
    <dbReference type="NCBI Taxonomy" id="2555902"/>
    <lineage>
        <taxon>Bacteria</taxon>
        <taxon>Pseudomonadati</taxon>
        <taxon>Pseudomonadota</taxon>
        <taxon>Alphaproteobacteria</taxon>
        <taxon>Hyphomicrobiales</taxon>
        <taxon>Propylenellaceae</taxon>
        <taxon>Propylenella</taxon>
    </lineage>
</organism>
<dbReference type="InterPro" id="IPR029052">
    <property type="entry name" value="Metallo-depent_PP-like"/>
</dbReference>
<dbReference type="Gene3D" id="3.60.21.10">
    <property type="match status" value="1"/>
</dbReference>
<feature type="domain" description="Calcineurin-like phosphoesterase" evidence="1">
    <location>
        <begin position="22"/>
        <end position="117"/>
    </location>
</feature>
<proteinExistence type="predicted"/>
<dbReference type="InterPro" id="IPR004843">
    <property type="entry name" value="Calcineurin-like_PHP"/>
</dbReference>
<keyword evidence="3" id="KW-1185">Reference proteome</keyword>
<dbReference type="NCBIfam" id="TIGR04123">
    <property type="entry name" value="P_estr_lig_assc"/>
    <property type="match status" value="1"/>
</dbReference>
<dbReference type="OrthoDB" id="9795838at2"/>
<dbReference type="EC" id="3.1.-.-" evidence="2"/>
<dbReference type="GO" id="GO:0016787">
    <property type="term" value="F:hydrolase activity"/>
    <property type="evidence" value="ECO:0007669"/>
    <property type="project" value="UniProtKB-KW"/>
</dbReference>
<dbReference type="InterPro" id="IPR026336">
    <property type="entry name" value="PdeM-like"/>
</dbReference>
<accession>A0A964WVJ5</accession>
<dbReference type="InterPro" id="IPR024173">
    <property type="entry name" value="Pesterase_MJ0037-like"/>
</dbReference>
<sequence>MQLAGCEAVLDAAGALWLPGARTLVVSDLHLEKASSLARRGMLLPPYDTGATLRRLESAVRARDPRSVICLGDSFHDRAGPERLAGEARARIAALQRGRDWVWVTGNHDPELPPAIGGETAATLVLGALTFRHEPCGGIRGEVAGHLHPAAKVARHGRSVRRRAFVSDGERLVLPAFGVLAGGLNVLDRAFAQVFRADAFLAFMLGERRLYPVAPHALAGD</sequence>
<evidence type="ECO:0000313" key="3">
    <source>
        <dbReference type="Proteomes" id="UP000773614"/>
    </source>
</evidence>
<reference evidence="2" key="1">
    <citation type="submission" date="2019-03" db="EMBL/GenBank/DDBJ databases">
        <title>Afifella sp. nov., isolated from activated sludge.</title>
        <authorList>
            <person name="Li Q."/>
            <person name="Liu Y."/>
        </authorList>
    </citation>
    <scope>NUCLEOTIDE SEQUENCE</scope>
    <source>
        <strain evidence="2">L72</strain>
    </source>
</reference>
<dbReference type="GO" id="GO:0016874">
    <property type="term" value="F:ligase activity"/>
    <property type="evidence" value="ECO:0007669"/>
    <property type="project" value="UniProtKB-KW"/>
</dbReference>